<evidence type="ECO:0000313" key="3">
    <source>
        <dbReference type="Proteomes" id="UP001139354"/>
    </source>
</evidence>
<proteinExistence type="predicted"/>
<dbReference type="RefSeq" id="WP_229385606.1">
    <property type="nucleotide sequence ID" value="NZ_JAGTTN010000006.1"/>
</dbReference>
<feature type="transmembrane region" description="Helical" evidence="1">
    <location>
        <begin position="100"/>
        <end position="120"/>
    </location>
</feature>
<keyword evidence="1" id="KW-0812">Transmembrane</keyword>
<gene>
    <name evidence="2" type="ORF">KEC57_15545</name>
</gene>
<protein>
    <submittedName>
        <fullName evidence="2">Uncharacterized protein</fullName>
    </submittedName>
</protein>
<name>A0A9X1LXC5_9MICO</name>
<reference evidence="2" key="1">
    <citation type="submission" date="2021-04" db="EMBL/GenBank/DDBJ databases">
        <title>Microbacterium tenobrionis sp. nov. and Microbacterium allomyrinae sp. nov., isolated from larvae of Tenobrio molitor and Allomyrina dichotoma, respectively.</title>
        <authorList>
            <person name="Lee S.D."/>
        </authorList>
    </citation>
    <scope>NUCLEOTIDE SEQUENCE</scope>
    <source>
        <strain evidence="2">BWT-G7</strain>
    </source>
</reference>
<dbReference type="EMBL" id="JAGTTN010000006">
    <property type="protein sequence ID" value="MCC2033602.1"/>
    <property type="molecule type" value="Genomic_DNA"/>
</dbReference>
<sequence>MKESVFAELEANRGTLASLRRSRAIVEGSRLALCVAVPRMAVGLSAAEHRRDELRAADGPTGAAFESGREAAILVGLLFAIIAPALVFPSPRTGRPALDVGQGALWVGLVAIVGIALLASQESYRPRSKYLGVQTRGDARRVYLTLAIIWLIVLVYMIASWEDALSDGILPYIGVALFALALGGMIVLWLRARRTDRTSAPSATAIATDPVDDWWANAASRMSGREATLAEQSYAAALDGMERLAITRPADTRRLQRRSPVLVWAGDSG</sequence>
<comment type="caution">
    <text evidence="2">The sequence shown here is derived from an EMBL/GenBank/DDBJ whole genome shotgun (WGS) entry which is preliminary data.</text>
</comment>
<organism evidence="2 3">
    <name type="scientific">Microbacterium allomyrinae</name>
    <dbReference type="NCBI Taxonomy" id="2830666"/>
    <lineage>
        <taxon>Bacteria</taxon>
        <taxon>Bacillati</taxon>
        <taxon>Actinomycetota</taxon>
        <taxon>Actinomycetes</taxon>
        <taxon>Micrococcales</taxon>
        <taxon>Microbacteriaceae</taxon>
        <taxon>Microbacterium</taxon>
    </lineage>
</organism>
<evidence type="ECO:0000256" key="1">
    <source>
        <dbReference type="SAM" id="Phobius"/>
    </source>
</evidence>
<evidence type="ECO:0000313" key="2">
    <source>
        <dbReference type="EMBL" id="MCC2033602.1"/>
    </source>
</evidence>
<accession>A0A9X1LXC5</accession>
<feature type="transmembrane region" description="Helical" evidence="1">
    <location>
        <begin position="171"/>
        <end position="190"/>
    </location>
</feature>
<keyword evidence="1" id="KW-1133">Transmembrane helix</keyword>
<feature type="transmembrane region" description="Helical" evidence="1">
    <location>
        <begin position="141"/>
        <end position="159"/>
    </location>
</feature>
<feature type="transmembrane region" description="Helical" evidence="1">
    <location>
        <begin position="71"/>
        <end position="88"/>
    </location>
</feature>
<dbReference type="AlphaFoldDB" id="A0A9X1LXC5"/>
<keyword evidence="1" id="KW-0472">Membrane</keyword>
<keyword evidence="3" id="KW-1185">Reference proteome</keyword>
<dbReference type="Proteomes" id="UP001139354">
    <property type="component" value="Unassembled WGS sequence"/>
</dbReference>